<dbReference type="EMBL" id="SRLO01015530">
    <property type="protein sequence ID" value="TNN24383.1"/>
    <property type="molecule type" value="Genomic_DNA"/>
</dbReference>
<evidence type="ECO:0000256" key="1">
    <source>
        <dbReference type="SAM" id="MobiDB-lite"/>
    </source>
</evidence>
<feature type="region of interest" description="Disordered" evidence="1">
    <location>
        <begin position="57"/>
        <end position="127"/>
    </location>
</feature>
<evidence type="ECO:0000313" key="2">
    <source>
        <dbReference type="EMBL" id="TNN24383.1"/>
    </source>
</evidence>
<feature type="compositionally biased region" description="Polar residues" evidence="1">
    <location>
        <begin position="116"/>
        <end position="127"/>
    </location>
</feature>
<comment type="caution">
    <text evidence="2">The sequence shown here is derived from an EMBL/GenBank/DDBJ whole genome shotgun (WGS) entry which is preliminary data.</text>
</comment>
<organism evidence="2 3">
    <name type="scientific">Liparis tanakae</name>
    <name type="common">Tanaka's snailfish</name>
    <dbReference type="NCBI Taxonomy" id="230148"/>
    <lineage>
        <taxon>Eukaryota</taxon>
        <taxon>Metazoa</taxon>
        <taxon>Chordata</taxon>
        <taxon>Craniata</taxon>
        <taxon>Vertebrata</taxon>
        <taxon>Euteleostomi</taxon>
        <taxon>Actinopterygii</taxon>
        <taxon>Neopterygii</taxon>
        <taxon>Teleostei</taxon>
        <taxon>Neoteleostei</taxon>
        <taxon>Acanthomorphata</taxon>
        <taxon>Eupercaria</taxon>
        <taxon>Perciformes</taxon>
        <taxon>Cottioidei</taxon>
        <taxon>Cottales</taxon>
        <taxon>Liparidae</taxon>
        <taxon>Liparis</taxon>
    </lineage>
</organism>
<feature type="compositionally biased region" description="Basic and acidic residues" evidence="1">
    <location>
        <begin position="101"/>
        <end position="112"/>
    </location>
</feature>
<feature type="compositionally biased region" description="Basic and acidic residues" evidence="1">
    <location>
        <begin position="62"/>
        <end position="71"/>
    </location>
</feature>
<dbReference type="AlphaFoldDB" id="A0A4Z2E6V7"/>
<reference evidence="2 3" key="1">
    <citation type="submission" date="2019-03" db="EMBL/GenBank/DDBJ databases">
        <title>First draft genome of Liparis tanakae, snailfish: a comprehensive survey of snailfish specific genes.</title>
        <authorList>
            <person name="Kim W."/>
            <person name="Song I."/>
            <person name="Jeong J.-H."/>
            <person name="Kim D."/>
            <person name="Kim S."/>
            <person name="Ryu S."/>
            <person name="Song J.Y."/>
            <person name="Lee S.K."/>
        </authorList>
    </citation>
    <scope>NUCLEOTIDE SEQUENCE [LARGE SCALE GENOMIC DNA]</scope>
    <source>
        <tissue evidence="2">Muscle</tissue>
    </source>
</reference>
<feature type="compositionally biased region" description="Gly residues" evidence="1">
    <location>
        <begin position="82"/>
        <end position="93"/>
    </location>
</feature>
<dbReference type="Proteomes" id="UP000314294">
    <property type="component" value="Unassembled WGS sequence"/>
</dbReference>
<name>A0A4Z2E6V7_9TELE</name>
<accession>A0A4Z2E6V7</accession>
<protein>
    <submittedName>
        <fullName evidence="2">Uncharacterized protein</fullName>
    </submittedName>
</protein>
<sequence length="127" mass="13878">MSRCPCFCIKGHRQASRGRCGTRRTLRRVSAALHDVISASSLTLTDRSKTGRMKLWVSKYGNDTKTEKQNRDPAALISRSRGPGGRWGHGVTGGPPSSSEELDRPQGPDHLRPATTRLQTGSDPQNP</sequence>
<keyword evidence="3" id="KW-1185">Reference proteome</keyword>
<proteinExistence type="predicted"/>
<evidence type="ECO:0000313" key="3">
    <source>
        <dbReference type="Proteomes" id="UP000314294"/>
    </source>
</evidence>
<gene>
    <name evidence="2" type="ORF">EYF80_065493</name>
</gene>